<protein>
    <recommendedName>
        <fullName evidence="1">DUF4136 domain-containing protein</fullName>
    </recommendedName>
</protein>
<sequence>MKNLILILLAISGLLYGCYYDDVTTADQLDVVATSYNLEAIESGNFITYSIPDSILHHDANNDSDHQFDQIILDEIKQNLDDYGYTEVNPSLTTPDLIVLPEVLTNEQYEWGGCWDCWYWWDPWYPGWGWGYYPPTPGYVYSYETGSIIITIIDQNAIQEQDENSKALWVSVINGVLRQNLTKARINELIDQAFVQSPYLDQN</sequence>
<evidence type="ECO:0000313" key="2">
    <source>
        <dbReference type="EMBL" id="SHK44946.1"/>
    </source>
</evidence>
<evidence type="ECO:0000259" key="1">
    <source>
        <dbReference type="Pfam" id="PF13590"/>
    </source>
</evidence>
<dbReference type="Gene3D" id="3.30.160.670">
    <property type="match status" value="1"/>
</dbReference>
<feature type="domain" description="DUF4136" evidence="1">
    <location>
        <begin position="33"/>
        <end position="199"/>
    </location>
</feature>
<gene>
    <name evidence="2" type="ORF">SAMN04488028_10545</name>
</gene>
<name>A0A1M6SJX2_REIAG</name>
<proteinExistence type="predicted"/>
<dbReference type="Pfam" id="PF13590">
    <property type="entry name" value="DUF4136"/>
    <property type="match status" value="1"/>
</dbReference>
<keyword evidence="3" id="KW-1185">Reference proteome</keyword>
<dbReference type="InterPro" id="IPR025411">
    <property type="entry name" value="DUF4136"/>
</dbReference>
<dbReference type="RefSeq" id="WP_073123068.1">
    <property type="nucleotide sequence ID" value="NZ_FRAA01000005.1"/>
</dbReference>
<dbReference type="AlphaFoldDB" id="A0A1M6SJX2"/>
<accession>A0A1M6SJX2</accession>
<evidence type="ECO:0000313" key="3">
    <source>
        <dbReference type="Proteomes" id="UP000184474"/>
    </source>
</evidence>
<dbReference type="STRING" id="156994.SAMN04488028_10545"/>
<dbReference type="Proteomes" id="UP000184474">
    <property type="component" value="Unassembled WGS sequence"/>
</dbReference>
<dbReference type="EMBL" id="FRAA01000005">
    <property type="protein sequence ID" value="SHK44946.1"/>
    <property type="molecule type" value="Genomic_DNA"/>
</dbReference>
<reference evidence="3" key="1">
    <citation type="submission" date="2016-11" db="EMBL/GenBank/DDBJ databases">
        <authorList>
            <person name="Varghese N."/>
            <person name="Submissions S."/>
        </authorList>
    </citation>
    <scope>NUCLEOTIDE SEQUENCE [LARGE SCALE GENOMIC DNA]</scope>
    <source>
        <strain evidence="3">DSM 26134</strain>
    </source>
</reference>
<organism evidence="2 3">
    <name type="scientific">Reichenbachiella agariperforans</name>
    <dbReference type="NCBI Taxonomy" id="156994"/>
    <lineage>
        <taxon>Bacteria</taxon>
        <taxon>Pseudomonadati</taxon>
        <taxon>Bacteroidota</taxon>
        <taxon>Cytophagia</taxon>
        <taxon>Cytophagales</taxon>
        <taxon>Reichenbachiellaceae</taxon>
        <taxon>Reichenbachiella</taxon>
    </lineage>
</organism>
<dbReference type="PROSITE" id="PS51257">
    <property type="entry name" value="PROKAR_LIPOPROTEIN"/>
    <property type="match status" value="1"/>
</dbReference>